<dbReference type="AlphaFoldDB" id="A0A0F7SJC3"/>
<reference evidence="2" key="1">
    <citation type="submission" date="2014-08" db="EMBL/GenBank/DDBJ databases">
        <authorList>
            <person name="Sharma Rahul"/>
            <person name="Thines Marco"/>
        </authorList>
    </citation>
    <scope>NUCLEOTIDE SEQUENCE</scope>
</reference>
<proteinExistence type="predicted"/>
<sequence>MLSVSSNAPSKQLAIPPLQRRSKQKRQTAQPLDSFFSWKRPRNISPPSIDQPLAKAARSSRRLTKSPASEARTRLSAFLQLAQPIEIDSAPPIVLERVASALSELVWLLEDEAKRFRTHFPLAPNASPIAVPKSAGLPAKFRHFIDQARYLDSTTPLATYASELEHLAADGSGLMWALMGKVLGARLSIQVDHSVSTSQAATSVREAPMRLSRRSTRSTSGSSTRSSHRLSLTYLIDALLDDLASGKL</sequence>
<dbReference type="EMBL" id="LN483345">
    <property type="protein sequence ID" value="CDZ98535.1"/>
    <property type="molecule type" value="Genomic_DNA"/>
</dbReference>
<evidence type="ECO:0000256" key="1">
    <source>
        <dbReference type="SAM" id="MobiDB-lite"/>
    </source>
</evidence>
<accession>A0A0F7SJC3</accession>
<organism evidence="2">
    <name type="scientific">Phaffia rhodozyma</name>
    <name type="common">Yeast</name>
    <name type="synonym">Xanthophyllomyces dendrorhous</name>
    <dbReference type="NCBI Taxonomy" id="264483"/>
    <lineage>
        <taxon>Eukaryota</taxon>
        <taxon>Fungi</taxon>
        <taxon>Dikarya</taxon>
        <taxon>Basidiomycota</taxon>
        <taxon>Agaricomycotina</taxon>
        <taxon>Tremellomycetes</taxon>
        <taxon>Cystofilobasidiales</taxon>
        <taxon>Mrakiaceae</taxon>
        <taxon>Phaffia</taxon>
    </lineage>
</organism>
<protein>
    <submittedName>
        <fullName evidence="2">Uncharacterized protein</fullName>
    </submittedName>
</protein>
<feature type="compositionally biased region" description="Polar residues" evidence="1">
    <location>
        <begin position="1"/>
        <end position="10"/>
    </location>
</feature>
<feature type="region of interest" description="Disordered" evidence="1">
    <location>
        <begin position="1"/>
        <end position="68"/>
    </location>
</feature>
<feature type="region of interest" description="Disordered" evidence="1">
    <location>
        <begin position="200"/>
        <end position="225"/>
    </location>
</feature>
<evidence type="ECO:0000313" key="2">
    <source>
        <dbReference type="EMBL" id="CDZ98535.1"/>
    </source>
</evidence>
<name>A0A0F7SJC3_PHARH</name>